<reference evidence="2 3" key="1">
    <citation type="submission" date="2023-01" db="EMBL/GenBank/DDBJ databases">
        <title>Analysis of 21 Apiospora genomes using comparative genomics revels a genus with tremendous synthesis potential of carbohydrate active enzymes and secondary metabolites.</title>
        <authorList>
            <person name="Sorensen T."/>
        </authorList>
    </citation>
    <scope>NUCLEOTIDE SEQUENCE [LARGE SCALE GENOMIC DNA]</scope>
    <source>
        <strain evidence="2 3">CBS 83171</strain>
    </source>
</reference>
<evidence type="ECO:0000259" key="1">
    <source>
        <dbReference type="Pfam" id="PF20150"/>
    </source>
</evidence>
<dbReference type="EMBL" id="JAQQWM010000005">
    <property type="protein sequence ID" value="KAK8064080.1"/>
    <property type="molecule type" value="Genomic_DNA"/>
</dbReference>
<comment type="caution">
    <text evidence="2">The sequence shown here is derived from an EMBL/GenBank/DDBJ whole genome shotgun (WGS) entry which is preliminary data.</text>
</comment>
<name>A0ABR1UYS2_9PEZI</name>
<dbReference type="PANTHER" id="PTHR35910:SF6">
    <property type="entry name" value="2EXR DOMAIN-CONTAINING PROTEIN"/>
    <property type="match status" value="1"/>
</dbReference>
<sequence>MNSLPPHLQIYTPEPPAIISCPELVLFSLLPTELRQRIWQNSLERPRILKVKLTSHEFMNLFLSVEGEERSETNGAPCAIWTGTNGLFSKLLRVNRDARDTALSFYKAHLSCRLAKDGEKLDLGSVAGALYINPNFDFIELTGDVDKNAAPFLHHFKTVVDRSRRGVRNLAMSISRLLNLYRGPGMEAHDVDVGRSMAETLRNLDEVWFVDCAGPGRFIPGLVRALKPDGAVFTRSYPLSTCGAVFERLPRDPRPIGAELAQVYVDRGLVYSPRRWADVLDRWGVVGVEGDGRLPITSTATTRYRYHLSCSLFGDPIRDRASAEAALWREDDYFSGRIDKSTYSRADPIPCTIPKFREEDLSKAARPALGFWLFSIDQIPEDTDCRGAINIKDLSGGYSEL</sequence>
<protein>
    <recommendedName>
        <fullName evidence="1">2EXR domain-containing protein</fullName>
    </recommendedName>
</protein>
<proteinExistence type="predicted"/>
<dbReference type="Pfam" id="PF20150">
    <property type="entry name" value="2EXR"/>
    <property type="match status" value="1"/>
</dbReference>
<evidence type="ECO:0000313" key="3">
    <source>
        <dbReference type="Proteomes" id="UP001446871"/>
    </source>
</evidence>
<dbReference type="InterPro" id="IPR045518">
    <property type="entry name" value="2EXR"/>
</dbReference>
<feature type="domain" description="2EXR" evidence="1">
    <location>
        <begin position="26"/>
        <end position="139"/>
    </location>
</feature>
<evidence type="ECO:0000313" key="2">
    <source>
        <dbReference type="EMBL" id="KAK8064080.1"/>
    </source>
</evidence>
<organism evidence="2 3">
    <name type="scientific">Apiospora saccharicola</name>
    <dbReference type="NCBI Taxonomy" id="335842"/>
    <lineage>
        <taxon>Eukaryota</taxon>
        <taxon>Fungi</taxon>
        <taxon>Dikarya</taxon>
        <taxon>Ascomycota</taxon>
        <taxon>Pezizomycotina</taxon>
        <taxon>Sordariomycetes</taxon>
        <taxon>Xylariomycetidae</taxon>
        <taxon>Amphisphaeriales</taxon>
        <taxon>Apiosporaceae</taxon>
        <taxon>Apiospora</taxon>
    </lineage>
</organism>
<gene>
    <name evidence="2" type="ORF">PG996_008732</name>
</gene>
<accession>A0ABR1UYS2</accession>
<dbReference type="Proteomes" id="UP001446871">
    <property type="component" value="Unassembled WGS sequence"/>
</dbReference>
<keyword evidence="3" id="KW-1185">Reference proteome</keyword>
<dbReference type="PANTHER" id="PTHR35910">
    <property type="entry name" value="2EXR DOMAIN-CONTAINING PROTEIN"/>
    <property type="match status" value="1"/>
</dbReference>